<evidence type="ECO:0000256" key="3">
    <source>
        <dbReference type="ARBA" id="ARBA00022475"/>
    </source>
</evidence>
<evidence type="ECO:0000313" key="9">
    <source>
        <dbReference type="EMBL" id="PPK78510.1"/>
    </source>
</evidence>
<dbReference type="EMBL" id="PTJA01000014">
    <property type="protein sequence ID" value="PPK78510.1"/>
    <property type="molecule type" value="Genomic_DNA"/>
</dbReference>
<gene>
    <name evidence="9" type="ORF">BXY41_11412</name>
</gene>
<dbReference type="InterPro" id="IPR000515">
    <property type="entry name" value="MetI-like"/>
</dbReference>
<feature type="transmembrane region" description="Helical" evidence="7">
    <location>
        <begin position="152"/>
        <end position="171"/>
    </location>
</feature>
<dbReference type="RefSeq" id="WP_104438925.1">
    <property type="nucleotide sequence ID" value="NZ_PTJA01000014.1"/>
</dbReference>
<feature type="transmembrane region" description="Helical" evidence="7">
    <location>
        <begin position="21"/>
        <end position="43"/>
    </location>
</feature>
<feature type="transmembrane region" description="Helical" evidence="7">
    <location>
        <begin position="84"/>
        <end position="105"/>
    </location>
</feature>
<sequence length="288" mass="32160">MAKGRTVVGGRKAVFMNLMKLVLLTAVLILYMIPFFLILINSFKRKITIIKNPLMLVDPKGFSFDNYSSAFREMNYVRAFGNSLIITFVSVAFIVLFASMAAYFFARTKTFAAKFSFSLIVAAMVIPFQTIMIPLISIYGNMFGMLNMRSTLIFMNIGFGMGLAIFIYYGFIRSGVPISLEEAAIIDGCTPYQLFFKIVFPLLKPTTATLIVLDVLWLWNDYLLPSLILGKKKLYTLPLSTYTFYGTYSSDLGKIMAGLVLTILPVIVIYLILQKQIISGVVAGAVKA</sequence>
<comment type="similarity">
    <text evidence="7">Belongs to the binding-protein-dependent transport system permease family.</text>
</comment>
<evidence type="ECO:0000259" key="8">
    <source>
        <dbReference type="PROSITE" id="PS50928"/>
    </source>
</evidence>
<evidence type="ECO:0000256" key="5">
    <source>
        <dbReference type="ARBA" id="ARBA00022989"/>
    </source>
</evidence>
<evidence type="ECO:0000256" key="7">
    <source>
        <dbReference type="RuleBase" id="RU363032"/>
    </source>
</evidence>
<evidence type="ECO:0000256" key="1">
    <source>
        <dbReference type="ARBA" id="ARBA00004651"/>
    </source>
</evidence>
<dbReference type="Gene3D" id="1.10.3720.10">
    <property type="entry name" value="MetI-like"/>
    <property type="match status" value="1"/>
</dbReference>
<reference evidence="9 10" key="1">
    <citation type="submission" date="2018-02" db="EMBL/GenBank/DDBJ databases">
        <title>Genomic Encyclopedia of Archaeal and Bacterial Type Strains, Phase II (KMG-II): from individual species to whole genera.</title>
        <authorList>
            <person name="Goeker M."/>
        </authorList>
    </citation>
    <scope>NUCLEOTIDE SEQUENCE [LARGE SCALE GENOMIC DNA]</scope>
    <source>
        <strain evidence="9 10">DSM 3808</strain>
    </source>
</reference>
<comment type="caution">
    <text evidence="9">The sequence shown here is derived from an EMBL/GenBank/DDBJ whole genome shotgun (WGS) entry which is preliminary data.</text>
</comment>
<keyword evidence="6 7" id="KW-0472">Membrane</keyword>
<dbReference type="InterPro" id="IPR035906">
    <property type="entry name" value="MetI-like_sf"/>
</dbReference>
<evidence type="ECO:0000256" key="2">
    <source>
        <dbReference type="ARBA" id="ARBA00022448"/>
    </source>
</evidence>
<evidence type="ECO:0000256" key="4">
    <source>
        <dbReference type="ARBA" id="ARBA00022692"/>
    </source>
</evidence>
<dbReference type="Proteomes" id="UP000237749">
    <property type="component" value="Unassembled WGS sequence"/>
</dbReference>
<feature type="domain" description="ABC transmembrane type-1" evidence="8">
    <location>
        <begin position="80"/>
        <end position="273"/>
    </location>
</feature>
<organism evidence="9 10">
    <name type="scientific">Lacrimispora xylanisolvens</name>
    <dbReference type="NCBI Taxonomy" id="384636"/>
    <lineage>
        <taxon>Bacteria</taxon>
        <taxon>Bacillati</taxon>
        <taxon>Bacillota</taxon>
        <taxon>Clostridia</taxon>
        <taxon>Lachnospirales</taxon>
        <taxon>Lachnospiraceae</taxon>
        <taxon>Lacrimispora</taxon>
    </lineage>
</organism>
<proteinExistence type="inferred from homology"/>
<feature type="transmembrane region" description="Helical" evidence="7">
    <location>
        <begin position="117"/>
        <end position="140"/>
    </location>
</feature>
<dbReference type="Pfam" id="PF00528">
    <property type="entry name" value="BPD_transp_1"/>
    <property type="match status" value="1"/>
</dbReference>
<dbReference type="PROSITE" id="PS50928">
    <property type="entry name" value="ABC_TM1"/>
    <property type="match status" value="1"/>
</dbReference>
<dbReference type="PANTHER" id="PTHR43744">
    <property type="entry name" value="ABC TRANSPORTER PERMEASE PROTEIN MG189-RELATED-RELATED"/>
    <property type="match status" value="1"/>
</dbReference>
<comment type="subcellular location">
    <subcellularLocation>
        <location evidence="1 7">Cell membrane</location>
        <topology evidence="1 7">Multi-pass membrane protein</topology>
    </subcellularLocation>
</comment>
<dbReference type="CDD" id="cd06261">
    <property type="entry name" value="TM_PBP2"/>
    <property type="match status" value="1"/>
</dbReference>
<feature type="transmembrane region" description="Helical" evidence="7">
    <location>
        <begin position="202"/>
        <end position="219"/>
    </location>
</feature>
<protein>
    <submittedName>
        <fullName evidence="9">Raffinose/stachyose/melibiose transport system permease protein</fullName>
    </submittedName>
</protein>
<accession>A0A2S6HLY6</accession>
<evidence type="ECO:0000256" key="6">
    <source>
        <dbReference type="ARBA" id="ARBA00023136"/>
    </source>
</evidence>
<dbReference type="PANTHER" id="PTHR43744:SF8">
    <property type="entry name" value="SN-GLYCEROL-3-PHOSPHATE TRANSPORT SYSTEM PERMEASE PROTEIN UGPE"/>
    <property type="match status" value="1"/>
</dbReference>
<dbReference type="GO" id="GO:0055085">
    <property type="term" value="P:transmembrane transport"/>
    <property type="evidence" value="ECO:0007669"/>
    <property type="project" value="InterPro"/>
</dbReference>
<evidence type="ECO:0000313" key="10">
    <source>
        <dbReference type="Proteomes" id="UP000237749"/>
    </source>
</evidence>
<dbReference type="OrthoDB" id="9801163at2"/>
<feature type="transmembrane region" description="Helical" evidence="7">
    <location>
        <begin position="255"/>
        <end position="273"/>
    </location>
</feature>
<dbReference type="AlphaFoldDB" id="A0A2S6HLY6"/>
<keyword evidence="10" id="KW-1185">Reference proteome</keyword>
<keyword evidence="3" id="KW-1003">Cell membrane</keyword>
<keyword evidence="2 7" id="KW-0813">Transport</keyword>
<keyword evidence="4 7" id="KW-0812">Transmembrane</keyword>
<dbReference type="SUPFAM" id="SSF161098">
    <property type="entry name" value="MetI-like"/>
    <property type="match status" value="1"/>
</dbReference>
<dbReference type="GO" id="GO:0005886">
    <property type="term" value="C:plasma membrane"/>
    <property type="evidence" value="ECO:0007669"/>
    <property type="project" value="UniProtKB-SubCell"/>
</dbReference>
<name>A0A2S6HLY6_9FIRM</name>
<keyword evidence="5 7" id="KW-1133">Transmembrane helix</keyword>